<keyword evidence="2" id="KW-0449">Lipoprotein</keyword>
<evidence type="ECO:0000256" key="1">
    <source>
        <dbReference type="SAM" id="SignalP"/>
    </source>
</evidence>
<gene>
    <name evidence="2" type="ordered locus">TERTU_0408</name>
</gene>
<dbReference type="HOGENOM" id="CLU_1509898_0_0_6"/>
<evidence type="ECO:0000313" key="3">
    <source>
        <dbReference type="Proteomes" id="UP000009080"/>
    </source>
</evidence>
<organism evidence="2 3">
    <name type="scientific">Teredinibacter turnerae (strain ATCC 39867 / T7901)</name>
    <dbReference type="NCBI Taxonomy" id="377629"/>
    <lineage>
        <taxon>Bacteria</taxon>
        <taxon>Pseudomonadati</taxon>
        <taxon>Pseudomonadota</taxon>
        <taxon>Gammaproteobacteria</taxon>
        <taxon>Cellvibrionales</taxon>
        <taxon>Cellvibrionaceae</taxon>
        <taxon>Teredinibacter</taxon>
    </lineage>
</organism>
<dbReference type="EMBL" id="CP001614">
    <property type="protein sequence ID" value="ACR13043.1"/>
    <property type="molecule type" value="Genomic_DNA"/>
</dbReference>
<keyword evidence="1" id="KW-0732">Signal</keyword>
<keyword evidence="3" id="KW-1185">Reference proteome</keyword>
<reference evidence="2 3" key="1">
    <citation type="journal article" date="2009" name="PLoS ONE">
        <title>The complete genome of Teredinibacter turnerae T7901: an intracellular endosymbiont of marine wood-boring bivalves (shipworms).</title>
        <authorList>
            <person name="Yang J.C."/>
            <person name="Madupu R."/>
            <person name="Durkin A.S."/>
            <person name="Ekborg N.A."/>
            <person name="Pedamallu C.S."/>
            <person name="Hostetler J.B."/>
            <person name="Radune D."/>
            <person name="Toms B.S."/>
            <person name="Henrissat B."/>
            <person name="Coutinho P.M."/>
            <person name="Schwarz S."/>
            <person name="Field L."/>
            <person name="Trindade-Silva A.E."/>
            <person name="Soares C.A.G."/>
            <person name="Elshahawi S."/>
            <person name="Hanora A."/>
            <person name="Schmidt E.W."/>
            <person name="Haygood M.G."/>
            <person name="Posfai J."/>
            <person name="Benner J."/>
            <person name="Madinger C."/>
            <person name="Nove J."/>
            <person name="Anton B."/>
            <person name="Chaudhary K."/>
            <person name="Foster J."/>
            <person name="Holman A."/>
            <person name="Kumar S."/>
            <person name="Lessard P.A."/>
            <person name="Luyten Y.A."/>
            <person name="Slatko B."/>
            <person name="Wood N."/>
            <person name="Wu B."/>
            <person name="Teplitski M."/>
            <person name="Mougous J.D."/>
            <person name="Ward N."/>
            <person name="Eisen J.A."/>
            <person name="Badger J.H."/>
            <person name="Distel D.L."/>
        </authorList>
    </citation>
    <scope>NUCLEOTIDE SEQUENCE [LARGE SCALE GENOMIC DNA]</scope>
    <source>
        <strain evidence="3">ATCC 39867 / T7901</strain>
    </source>
</reference>
<sequence length="178" mass="20187">MRRMKATRVAVLCWLLALLSCSIKPCFADISEFPIQITPEAPYKTKIKKIKNSFTINLKTKIPENTDVNPWFSLSFLSSKGKKTHSVISVVGYDDNCSGEYHFRVGYYDDRSTIATHYFSTTAKWGEAVDIIFSKLGRRTYNVSLNGETKNISAYEKLKQVELESDTPLELLSLGNQN</sequence>
<dbReference type="AlphaFoldDB" id="C5BME3"/>
<proteinExistence type="predicted"/>
<feature type="signal peptide" evidence="1">
    <location>
        <begin position="1"/>
        <end position="28"/>
    </location>
</feature>
<accession>C5BME3</accession>
<dbReference type="OrthoDB" id="9905403at2"/>
<dbReference type="STRING" id="377629.TERTU_0408"/>
<evidence type="ECO:0000313" key="2">
    <source>
        <dbReference type="EMBL" id="ACR13043.1"/>
    </source>
</evidence>
<dbReference type="Proteomes" id="UP000009080">
    <property type="component" value="Chromosome"/>
</dbReference>
<protein>
    <submittedName>
        <fullName evidence="2">Lipoprotein</fullName>
    </submittedName>
</protein>
<dbReference type="PROSITE" id="PS51257">
    <property type="entry name" value="PROKAR_LIPOPROTEIN"/>
    <property type="match status" value="1"/>
</dbReference>
<name>C5BME3_TERTT</name>
<feature type="chain" id="PRO_5002948980" evidence="1">
    <location>
        <begin position="29"/>
        <end position="178"/>
    </location>
</feature>
<dbReference type="KEGG" id="ttu:TERTU_0408"/>